<reference evidence="1" key="1">
    <citation type="submission" date="2019-04" db="EMBL/GenBank/DDBJ databases">
        <title>Microbes associate with the intestines of laboratory mice.</title>
        <authorList>
            <person name="Navarre W."/>
            <person name="Wong E."/>
            <person name="Huang K."/>
            <person name="Tropini C."/>
            <person name="Ng K."/>
            <person name="Yu B."/>
        </authorList>
    </citation>
    <scope>NUCLEOTIDE SEQUENCE</scope>
    <source>
        <strain evidence="1">NM04_E33</strain>
    </source>
</reference>
<name>A0AC61RFB1_9BACT</name>
<sequence length="195" mass="21847">MMIAVIDYNMGNICSLGNALGRLGAEWVLTADHDVIRNADRVILPGVGNAAEAMANLQRLQLPELIWKLRRPVLGICVGMQVMCRHSEEGDAECMGIFDAKVKRFPAVPGIKVPHMGWSRISNLESKLFKGIEKGSYVYFVHSYYAPLCPDTIATSRHPEMYSAALKYENFYGTQFHPEKSGDVGERIIRNFLEI</sequence>
<proteinExistence type="predicted"/>
<accession>A0AC61RFB1</accession>
<evidence type="ECO:0000313" key="1">
    <source>
        <dbReference type="EMBL" id="TGY79306.1"/>
    </source>
</evidence>
<protein>
    <submittedName>
        <fullName evidence="1">Imidazole glycerol phosphate synthase subunit HisH</fullName>
    </submittedName>
</protein>
<evidence type="ECO:0000313" key="2">
    <source>
        <dbReference type="Proteomes" id="UP000306319"/>
    </source>
</evidence>
<comment type="caution">
    <text evidence="1">The sequence shown here is derived from an EMBL/GenBank/DDBJ whole genome shotgun (WGS) entry which is preliminary data.</text>
</comment>
<organism evidence="1 2">
    <name type="scientific">Lepagella muris</name>
    <dbReference type="NCBI Taxonomy" id="3032870"/>
    <lineage>
        <taxon>Bacteria</taxon>
        <taxon>Pseudomonadati</taxon>
        <taxon>Bacteroidota</taxon>
        <taxon>Bacteroidia</taxon>
        <taxon>Bacteroidales</taxon>
        <taxon>Muribaculaceae</taxon>
        <taxon>Lepagella</taxon>
    </lineage>
</organism>
<dbReference type="Proteomes" id="UP000306319">
    <property type="component" value="Unassembled WGS sequence"/>
</dbReference>
<keyword evidence="2" id="KW-1185">Reference proteome</keyword>
<dbReference type="EMBL" id="SRYB01000007">
    <property type="protein sequence ID" value="TGY79306.1"/>
    <property type="molecule type" value="Genomic_DNA"/>
</dbReference>
<gene>
    <name evidence="1" type="primary">hisH</name>
    <name evidence="1" type="ORF">E5331_06440</name>
</gene>